<dbReference type="EMBL" id="JAAAID010000978">
    <property type="protein sequence ID" value="KAG0012468.1"/>
    <property type="molecule type" value="Genomic_DNA"/>
</dbReference>
<dbReference type="PANTHER" id="PTHR47356:SF2">
    <property type="entry name" value="FAD-BINDING DOMAIN-CONTAINING PROTEIN-RELATED"/>
    <property type="match status" value="1"/>
</dbReference>
<dbReference type="InterPro" id="IPR050562">
    <property type="entry name" value="FAD_mOase_fung"/>
</dbReference>
<feature type="compositionally biased region" description="Basic and acidic residues" evidence="5">
    <location>
        <begin position="440"/>
        <end position="453"/>
    </location>
</feature>
<dbReference type="Proteomes" id="UP000703661">
    <property type="component" value="Unassembled WGS sequence"/>
</dbReference>
<feature type="region of interest" description="Disordered" evidence="5">
    <location>
        <begin position="429"/>
        <end position="465"/>
    </location>
</feature>
<keyword evidence="3" id="KW-0274">FAD</keyword>
<dbReference type="Gene3D" id="3.50.50.60">
    <property type="entry name" value="FAD/NAD(P)-binding domain"/>
    <property type="match status" value="1"/>
</dbReference>
<dbReference type="InterPro" id="IPR002938">
    <property type="entry name" value="FAD-bd"/>
</dbReference>
<evidence type="ECO:0000256" key="5">
    <source>
        <dbReference type="SAM" id="MobiDB-lite"/>
    </source>
</evidence>
<feature type="domain" description="FAD-binding" evidence="7">
    <location>
        <begin position="291"/>
        <end position="375"/>
    </location>
</feature>
<feature type="domain" description="FAD-binding" evidence="7">
    <location>
        <begin position="6"/>
        <end position="170"/>
    </location>
</feature>
<evidence type="ECO:0000256" key="2">
    <source>
        <dbReference type="ARBA" id="ARBA00022630"/>
    </source>
</evidence>
<organism evidence="8 9">
    <name type="scientific">Entomortierella chlamydospora</name>
    <dbReference type="NCBI Taxonomy" id="101097"/>
    <lineage>
        <taxon>Eukaryota</taxon>
        <taxon>Fungi</taxon>
        <taxon>Fungi incertae sedis</taxon>
        <taxon>Mucoromycota</taxon>
        <taxon>Mortierellomycotina</taxon>
        <taxon>Mortierellomycetes</taxon>
        <taxon>Mortierellales</taxon>
        <taxon>Mortierellaceae</taxon>
        <taxon>Entomortierella</taxon>
    </lineage>
</organism>
<keyword evidence="9" id="KW-1185">Reference proteome</keyword>
<protein>
    <recommendedName>
        <fullName evidence="7">FAD-binding domain-containing protein</fullName>
    </recommendedName>
</protein>
<evidence type="ECO:0000256" key="4">
    <source>
        <dbReference type="ARBA" id="ARBA00023002"/>
    </source>
</evidence>
<sequence length="465" mass="51792">MSQRPKVMIVGARLGGLLLGLLLEKMDVEYDIYERYDSLKPYGAGMSLGANILPMFEQLGIYEDLLKISLPCSQMELYKEDMTPVSKVNISGENVGYDTQFFSRPDIHNLLLLKLPSERIHYGKKVLSIGQSEHGAIIRCADGTSYEGDILIGADGAYSAVRQGLYKRLEKDGKLPKGDSEPMEVGYTCLVGTTLPLGPEKYPVVKNNFSRFAIVIADKGLYSIVVISVPGNRVCWGVVIQLTPEEQEAALRNSEWAAKTIENGITPFAHHKTPFGCTLGNLVNETPKDYISNVYLEEKTFETWNNGRIALLGDACHKMLPSAGQGAINAMQDAVIIANCIYELGSSTSNEDIEAALQDYKEQRYAHAKGQVRNSSLSGQLFFSQTWFSRLVRWVALIFMPKEFDKASITKTAAYRPQATFLPLRERRGTMEIVPQKPSKRYEEEQRKKKTECDSPIPGTSPHAI</sequence>
<proteinExistence type="inferred from homology"/>
<evidence type="ECO:0000259" key="7">
    <source>
        <dbReference type="Pfam" id="PF01494"/>
    </source>
</evidence>
<comment type="similarity">
    <text evidence="1">Belongs to the paxM FAD-dependent monooxygenase family.</text>
</comment>
<gene>
    <name evidence="8" type="ORF">BGZ80_011711</name>
</gene>
<dbReference type="AlphaFoldDB" id="A0A9P6MTS3"/>
<comment type="caution">
    <text evidence="8">The sequence shown here is derived from an EMBL/GenBank/DDBJ whole genome shotgun (WGS) entry which is preliminary data.</text>
</comment>
<dbReference type="PANTHER" id="PTHR47356">
    <property type="entry name" value="FAD-DEPENDENT MONOOXYGENASE ASQG-RELATED"/>
    <property type="match status" value="1"/>
</dbReference>
<feature type="signal peptide" evidence="6">
    <location>
        <begin position="1"/>
        <end position="20"/>
    </location>
</feature>
<evidence type="ECO:0000256" key="3">
    <source>
        <dbReference type="ARBA" id="ARBA00022827"/>
    </source>
</evidence>
<dbReference type="OrthoDB" id="9993796at2759"/>
<keyword evidence="2" id="KW-0285">Flavoprotein</keyword>
<evidence type="ECO:0000313" key="9">
    <source>
        <dbReference type="Proteomes" id="UP000703661"/>
    </source>
</evidence>
<dbReference type="GO" id="GO:0004497">
    <property type="term" value="F:monooxygenase activity"/>
    <property type="evidence" value="ECO:0007669"/>
    <property type="project" value="InterPro"/>
</dbReference>
<name>A0A9P6MTS3_9FUNG</name>
<dbReference type="InterPro" id="IPR036188">
    <property type="entry name" value="FAD/NAD-bd_sf"/>
</dbReference>
<evidence type="ECO:0000313" key="8">
    <source>
        <dbReference type="EMBL" id="KAG0012468.1"/>
    </source>
</evidence>
<dbReference type="PRINTS" id="PR00420">
    <property type="entry name" value="RNGMNOXGNASE"/>
</dbReference>
<reference evidence="8" key="1">
    <citation type="journal article" date="2020" name="Fungal Divers.">
        <title>Resolving the Mortierellaceae phylogeny through synthesis of multi-gene phylogenetics and phylogenomics.</title>
        <authorList>
            <person name="Vandepol N."/>
            <person name="Liber J."/>
            <person name="Desiro A."/>
            <person name="Na H."/>
            <person name="Kennedy M."/>
            <person name="Barry K."/>
            <person name="Grigoriev I.V."/>
            <person name="Miller A.N."/>
            <person name="O'Donnell K."/>
            <person name="Stajich J.E."/>
            <person name="Bonito G."/>
        </authorList>
    </citation>
    <scope>NUCLEOTIDE SEQUENCE</scope>
    <source>
        <strain evidence="8">NRRL 2769</strain>
    </source>
</reference>
<accession>A0A9P6MTS3</accession>
<dbReference type="SUPFAM" id="SSF51905">
    <property type="entry name" value="FAD/NAD(P)-binding domain"/>
    <property type="match status" value="1"/>
</dbReference>
<keyword evidence="4" id="KW-0560">Oxidoreductase</keyword>
<dbReference type="GO" id="GO:0071949">
    <property type="term" value="F:FAD binding"/>
    <property type="evidence" value="ECO:0007669"/>
    <property type="project" value="InterPro"/>
</dbReference>
<evidence type="ECO:0000256" key="1">
    <source>
        <dbReference type="ARBA" id="ARBA00007992"/>
    </source>
</evidence>
<evidence type="ECO:0000256" key="6">
    <source>
        <dbReference type="SAM" id="SignalP"/>
    </source>
</evidence>
<keyword evidence="6" id="KW-0732">Signal</keyword>
<feature type="chain" id="PRO_5040116495" description="FAD-binding domain-containing protein" evidence="6">
    <location>
        <begin position="21"/>
        <end position="465"/>
    </location>
</feature>
<dbReference type="Pfam" id="PF01494">
    <property type="entry name" value="FAD_binding_3"/>
    <property type="match status" value="2"/>
</dbReference>